<evidence type="ECO:0000256" key="1">
    <source>
        <dbReference type="SAM" id="MobiDB-lite"/>
    </source>
</evidence>
<dbReference type="AlphaFoldDB" id="A0AAV7PM43"/>
<evidence type="ECO:0000313" key="3">
    <source>
        <dbReference type="Proteomes" id="UP001066276"/>
    </source>
</evidence>
<gene>
    <name evidence="2" type="ORF">NDU88_006534</name>
</gene>
<reference evidence="2" key="1">
    <citation type="journal article" date="2022" name="bioRxiv">
        <title>Sequencing and chromosome-scale assembly of the giantPleurodeles waltlgenome.</title>
        <authorList>
            <person name="Brown T."/>
            <person name="Elewa A."/>
            <person name="Iarovenko S."/>
            <person name="Subramanian E."/>
            <person name="Araus A.J."/>
            <person name="Petzold A."/>
            <person name="Susuki M."/>
            <person name="Suzuki K.-i.T."/>
            <person name="Hayashi T."/>
            <person name="Toyoda A."/>
            <person name="Oliveira C."/>
            <person name="Osipova E."/>
            <person name="Leigh N.D."/>
            <person name="Simon A."/>
            <person name="Yun M.H."/>
        </authorList>
    </citation>
    <scope>NUCLEOTIDE SEQUENCE</scope>
    <source>
        <strain evidence="2">20211129_DDA</strain>
        <tissue evidence="2">Liver</tissue>
    </source>
</reference>
<accession>A0AAV7PM43</accession>
<feature type="compositionally biased region" description="Polar residues" evidence="1">
    <location>
        <begin position="1"/>
        <end position="24"/>
    </location>
</feature>
<name>A0AAV7PM43_PLEWA</name>
<organism evidence="2 3">
    <name type="scientific">Pleurodeles waltl</name>
    <name type="common">Iberian ribbed newt</name>
    <dbReference type="NCBI Taxonomy" id="8319"/>
    <lineage>
        <taxon>Eukaryota</taxon>
        <taxon>Metazoa</taxon>
        <taxon>Chordata</taxon>
        <taxon>Craniata</taxon>
        <taxon>Vertebrata</taxon>
        <taxon>Euteleostomi</taxon>
        <taxon>Amphibia</taxon>
        <taxon>Batrachia</taxon>
        <taxon>Caudata</taxon>
        <taxon>Salamandroidea</taxon>
        <taxon>Salamandridae</taxon>
        <taxon>Pleurodelinae</taxon>
        <taxon>Pleurodeles</taxon>
    </lineage>
</organism>
<dbReference type="Proteomes" id="UP001066276">
    <property type="component" value="Chromosome 7"/>
</dbReference>
<proteinExistence type="predicted"/>
<protein>
    <submittedName>
        <fullName evidence="2">Uncharacterized protein</fullName>
    </submittedName>
</protein>
<feature type="region of interest" description="Disordered" evidence="1">
    <location>
        <begin position="1"/>
        <end position="75"/>
    </location>
</feature>
<sequence length="75" mass="8322">MQAKGQNNCDKNHQTCMPGTQQFRETPKIRPDRRRSSSGARAETGTRTQRGAKRTGGRGCRSLQAGTERHPRGGR</sequence>
<keyword evidence="3" id="KW-1185">Reference proteome</keyword>
<comment type="caution">
    <text evidence="2">The sequence shown here is derived from an EMBL/GenBank/DDBJ whole genome shotgun (WGS) entry which is preliminary data.</text>
</comment>
<dbReference type="EMBL" id="JANPWB010000011">
    <property type="protein sequence ID" value="KAJ1128155.1"/>
    <property type="molecule type" value="Genomic_DNA"/>
</dbReference>
<evidence type="ECO:0000313" key="2">
    <source>
        <dbReference type="EMBL" id="KAJ1128155.1"/>
    </source>
</evidence>